<dbReference type="Pfam" id="PF14282">
    <property type="entry name" value="FlxA"/>
    <property type="match status" value="1"/>
</dbReference>
<evidence type="ECO:0000313" key="3">
    <source>
        <dbReference type="Proteomes" id="UP000274920"/>
    </source>
</evidence>
<accession>A0A426DII5</accession>
<protein>
    <submittedName>
        <fullName evidence="2">Uncharacterized protein</fullName>
    </submittedName>
</protein>
<dbReference type="AlphaFoldDB" id="A0A426DII5"/>
<name>A0A426DII5_9FIRM</name>
<dbReference type="Proteomes" id="UP000274920">
    <property type="component" value="Unassembled WGS sequence"/>
</dbReference>
<gene>
    <name evidence="2" type="ORF">EBB54_15225</name>
</gene>
<feature type="region of interest" description="Disordered" evidence="1">
    <location>
        <begin position="63"/>
        <end position="106"/>
    </location>
</feature>
<dbReference type="InterPro" id="IPR025577">
    <property type="entry name" value="FlxA"/>
</dbReference>
<proteinExistence type="predicted"/>
<sequence>MMISGIGASNGTQNQVPSADLRFIESKIQKLKQQLKQVKGDDQIPPEEKEKRIQKLEEQIKRLEEQKRKLEQKEENKASDPGDPAAKGPSDLPADENLGNYVDTWG</sequence>
<organism evidence="2 3">
    <name type="scientific">Schaedlerella arabinosiphila</name>
    <dbReference type="NCBI Taxonomy" id="2044587"/>
    <lineage>
        <taxon>Bacteria</taxon>
        <taxon>Bacillati</taxon>
        <taxon>Bacillota</taxon>
        <taxon>Clostridia</taxon>
        <taxon>Lachnospirales</taxon>
        <taxon>Lachnospiraceae</taxon>
        <taxon>Schaedlerella</taxon>
    </lineage>
</organism>
<dbReference type="EMBL" id="RHJS01000002">
    <property type="protein sequence ID" value="RRK32555.1"/>
    <property type="molecule type" value="Genomic_DNA"/>
</dbReference>
<evidence type="ECO:0000256" key="1">
    <source>
        <dbReference type="SAM" id="MobiDB-lite"/>
    </source>
</evidence>
<keyword evidence="3" id="KW-1185">Reference proteome</keyword>
<reference evidence="2" key="1">
    <citation type="submission" date="2018-10" db="EMBL/GenBank/DDBJ databases">
        <title>Schaedlerella arabinophila gen. nov. sp. nov., isolated from the mouse intestinal tract and comparative analysis with the genome of the closely related altered Schaedler flora strain ASF502.</title>
        <authorList>
            <person name="Miyake S."/>
            <person name="Soh M."/>
            <person name="Seedorf H."/>
        </authorList>
    </citation>
    <scope>NUCLEOTIDE SEQUENCE [LARGE SCALE GENOMIC DNA]</scope>
    <source>
        <strain evidence="2">DSM 106076</strain>
    </source>
</reference>
<evidence type="ECO:0000313" key="2">
    <source>
        <dbReference type="EMBL" id="RRK32555.1"/>
    </source>
</evidence>
<comment type="caution">
    <text evidence="2">The sequence shown here is derived from an EMBL/GenBank/DDBJ whole genome shotgun (WGS) entry which is preliminary data.</text>
</comment>
<dbReference type="RefSeq" id="WP_125128014.1">
    <property type="nucleotide sequence ID" value="NZ_RHJS01000002.1"/>
</dbReference>
<feature type="compositionally biased region" description="Basic and acidic residues" evidence="1">
    <location>
        <begin position="63"/>
        <end position="80"/>
    </location>
</feature>